<dbReference type="Pfam" id="PF02604">
    <property type="entry name" value="PhdYeFM_antitox"/>
    <property type="match status" value="1"/>
</dbReference>
<reference evidence="3 4" key="1">
    <citation type="journal article" date="2016" name="Nat. Commun.">
        <title>Thousands of microbial genomes shed light on interconnected biogeochemical processes in an aquifer system.</title>
        <authorList>
            <person name="Anantharaman K."/>
            <person name="Brown C.T."/>
            <person name="Hug L.A."/>
            <person name="Sharon I."/>
            <person name="Castelle C.J."/>
            <person name="Probst A.J."/>
            <person name="Thomas B.C."/>
            <person name="Singh A."/>
            <person name="Wilkins M.J."/>
            <person name="Karaoz U."/>
            <person name="Brodie E.L."/>
            <person name="Williams K.H."/>
            <person name="Hubbard S.S."/>
            <person name="Banfield J.F."/>
        </authorList>
    </citation>
    <scope>NUCLEOTIDE SEQUENCE [LARGE SCALE GENOMIC DNA]</scope>
</reference>
<sequence>MKIIERVSVRDLQHKLSNYLEIAKIKPLLVTKHGRDEIVLVNPNQYKIVKNKTIKKTSEDIMASPFIGVHKNKKEWKGKTSVEIANELRRQAWYGK</sequence>
<organism evidence="3 4">
    <name type="scientific">Candidatus Woesebacteria bacterium RIFCSPHIGHO2_01_FULL_38_26b</name>
    <dbReference type="NCBI Taxonomy" id="1802491"/>
    <lineage>
        <taxon>Bacteria</taxon>
        <taxon>Candidatus Woeseibacteriota</taxon>
    </lineage>
</organism>
<protein>
    <recommendedName>
        <fullName evidence="2">Antitoxin</fullName>
    </recommendedName>
</protein>
<evidence type="ECO:0000313" key="4">
    <source>
        <dbReference type="Proteomes" id="UP000176741"/>
    </source>
</evidence>
<evidence type="ECO:0000256" key="2">
    <source>
        <dbReference type="RuleBase" id="RU362080"/>
    </source>
</evidence>
<name>A0A1F7XXS9_9BACT</name>
<proteinExistence type="inferred from homology"/>
<dbReference type="Proteomes" id="UP000176741">
    <property type="component" value="Unassembled WGS sequence"/>
</dbReference>
<evidence type="ECO:0000256" key="1">
    <source>
        <dbReference type="ARBA" id="ARBA00009981"/>
    </source>
</evidence>
<accession>A0A1F7XXS9</accession>
<dbReference type="AlphaFoldDB" id="A0A1F7XXS9"/>
<dbReference type="NCBIfam" id="TIGR01552">
    <property type="entry name" value="phd_fam"/>
    <property type="match status" value="1"/>
</dbReference>
<gene>
    <name evidence="3" type="ORF">A2771_02030</name>
</gene>
<comment type="similarity">
    <text evidence="1 2">Belongs to the phD/YefM antitoxin family.</text>
</comment>
<dbReference type="InterPro" id="IPR006442">
    <property type="entry name" value="Antitoxin_Phd/YefM"/>
</dbReference>
<dbReference type="SUPFAM" id="SSF143120">
    <property type="entry name" value="YefM-like"/>
    <property type="match status" value="1"/>
</dbReference>
<comment type="function">
    <text evidence="2">Antitoxin component of a type II toxin-antitoxin (TA) system.</text>
</comment>
<dbReference type="InterPro" id="IPR036165">
    <property type="entry name" value="YefM-like_sf"/>
</dbReference>
<dbReference type="EMBL" id="MGGD01000065">
    <property type="protein sequence ID" value="OGM19529.1"/>
    <property type="molecule type" value="Genomic_DNA"/>
</dbReference>
<comment type="caution">
    <text evidence="3">The sequence shown here is derived from an EMBL/GenBank/DDBJ whole genome shotgun (WGS) entry which is preliminary data.</text>
</comment>
<evidence type="ECO:0000313" key="3">
    <source>
        <dbReference type="EMBL" id="OGM19529.1"/>
    </source>
</evidence>